<name>A0A4Z2F8C3_9TELE</name>
<keyword evidence="3" id="KW-1185">Reference proteome</keyword>
<feature type="region of interest" description="Disordered" evidence="1">
    <location>
        <begin position="44"/>
        <end position="74"/>
    </location>
</feature>
<proteinExistence type="predicted"/>
<dbReference type="EMBL" id="SRLO01001528">
    <property type="protein sequence ID" value="TNN37140.1"/>
    <property type="molecule type" value="Genomic_DNA"/>
</dbReference>
<comment type="caution">
    <text evidence="2">The sequence shown here is derived from an EMBL/GenBank/DDBJ whole genome shotgun (WGS) entry which is preliminary data.</text>
</comment>
<sequence length="74" mass="7752">MCRHADPVGLSRIGPPASFQSLCLARRGVDYICMVQRSAFQLTRGINGEGNTRGRGGGGGGGEEEEERGKSVSA</sequence>
<reference evidence="2 3" key="1">
    <citation type="submission" date="2019-03" db="EMBL/GenBank/DDBJ databases">
        <title>First draft genome of Liparis tanakae, snailfish: a comprehensive survey of snailfish specific genes.</title>
        <authorList>
            <person name="Kim W."/>
            <person name="Song I."/>
            <person name="Jeong J.-H."/>
            <person name="Kim D."/>
            <person name="Kim S."/>
            <person name="Ryu S."/>
            <person name="Song J.Y."/>
            <person name="Lee S.K."/>
        </authorList>
    </citation>
    <scope>NUCLEOTIDE SEQUENCE [LARGE SCALE GENOMIC DNA]</scope>
    <source>
        <tissue evidence="2">Muscle</tissue>
    </source>
</reference>
<organism evidence="2 3">
    <name type="scientific">Liparis tanakae</name>
    <name type="common">Tanaka's snailfish</name>
    <dbReference type="NCBI Taxonomy" id="230148"/>
    <lineage>
        <taxon>Eukaryota</taxon>
        <taxon>Metazoa</taxon>
        <taxon>Chordata</taxon>
        <taxon>Craniata</taxon>
        <taxon>Vertebrata</taxon>
        <taxon>Euteleostomi</taxon>
        <taxon>Actinopterygii</taxon>
        <taxon>Neopterygii</taxon>
        <taxon>Teleostei</taxon>
        <taxon>Neoteleostei</taxon>
        <taxon>Acanthomorphata</taxon>
        <taxon>Eupercaria</taxon>
        <taxon>Perciformes</taxon>
        <taxon>Cottioidei</taxon>
        <taxon>Cottales</taxon>
        <taxon>Liparidae</taxon>
        <taxon>Liparis</taxon>
    </lineage>
</organism>
<evidence type="ECO:0000313" key="3">
    <source>
        <dbReference type="Proteomes" id="UP000314294"/>
    </source>
</evidence>
<evidence type="ECO:0000256" key="1">
    <source>
        <dbReference type="SAM" id="MobiDB-lite"/>
    </source>
</evidence>
<feature type="compositionally biased region" description="Gly residues" evidence="1">
    <location>
        <begin position="47"/>
        <end position="61"/>
    </location>
</feature>
<evidence type="ECO:0000313" key="2">
    <source>
        <dbReference type="EMBL" id="TNN37140.1"/>
    </source>
</evidence>
<dbReference type="AlphaFoldDB" id="A0A4Z2F8C3"/>
<gene>
    <name evidence="2" type="ORF">EYF80_052702</name>
</gene>
<protein>
    <submittedName>
        <fullName evidence="2">Uncharacterized protein</fullName>
    </submittedName>
</protein>
<accession>A0A4Z2F8C3</accession>
<dbReference type="Proteomes" id="UP000314294">
    <property type="component" value="Unassembled WGS sequence"/>
</dbReference>